<dbReference type="InterPro" id="IPR007921">
    <property type="entry name" value="CHAP_dom"/>
</dbReference>
<dbReference type="SUPFAM" id="SSF54001">
    <property type="entry name" value="Cysteine proteinases"/>
    <property type="match status" value="1"/>
</dbReference>
<dbReference type="AlphaFoldDB" id="A0A2W5ZEN0"/>
<dbReference type="EMBL" id="QHBU01000020">
    <property type="protein sequence ID" value="PZR83890.1"/>
    <property type="molecule type" value="Genomic_DNA"/>
</dbReference>
<accession>A0A934JTH9</accession>
<gene>
    <name evidence="3" type="ORF">DLM65_00990</name>
    <name evidence="2" type="ORF">JF886_07620</name>
</gene>
<dbReference type="PROSITE" id="PS50911">
    <property type="entry name" value="CHAP"/>
    <property type="match status" value="1"/>
</dbReference>
<protein>
    <submittedName>
        <fullName evidence="2">CHAP domain-containing protein</fullName>
    </submittedName>
</protein>
<evidence type="ECO:0000259" key="1">
    <source>
        <dbReference type="PROSITE" id="PS50911"/>
    </source>
</evidence>
<evidence type="ECO:0000313" key="4">
    <source>
        <dbReference type="Proteomes" id="UP000248724"/>
    </source>
</evidence>
<organism evidence="3 4">
    <name type="scientific">Candidatus Aeolococcus gillhamiae</name>
    <dbReference type="NCBI Taxonomy" id="3127015"/>
    <lineage>
        <taxon>Bacteria</taxon>
        <taxon>Bacillati</taxon>
        <taxon>Candidatus Dormiibacterota</taxon>
        <taxon>Candidatus Dormibacteria</taxon>
        <taxon>Candidatus Aeolococcales</taxon>
        <taxon>Candidatus Aeolococcaceae</taxon>
        <taxon>Candidatus Aeolococcus</taxon>
    </lineage>
</organism>
<reference evidence="3 4" key="1">
    <citation type="journal article" date="2017" name="Nature">
        <title>Atmospheric trace gases support primary production in Antarctic desert surface soil.</title>
        <authorList>
            <person name="Ji M."/>
            <person name="Greening C."/>
            <person name="Vanwonterghem I."/>
            <person name="Carere C.R."/>
            <person name="Bay S.K."/>
            <person name="Steen J.A."/>
            <person name="Montgomery K."/>
            <person name="Lines T."/>
            <person name="Beardall J."/>
            <person name="van Dorst J."/>
            <person name="Snape I."/>
            <person name="Stott M.B."/>
            <person name="Hugenholtz P."/>
            <person name="Ferrari B.C."/>
        </authorList>
    </citation>
    <scope>NUCLEOTIDE SEQUENCE [LARGE SCALE GENOMIC DNA]</scope>
    <source>
        <strain evidence="3">RRmetagenome_bin12</strain>
    </source>
</reference>
<sequence>MGRSDLEGETIRGNRHRLVRHAWVLLAAGLLPVLAPRPSSPTAAVLTPPAASGDIILSAVIQSPAVVPPIAARPAQTVVVSRGETVESLALHDHSDAAAIRWANGLGTGAQPAPGTALLIPPSAAALVQVLPSERPSHFAKRLGLDPRVILDYNALTKDTPRPVGSYLQIPLSAAPSGALVGRYFARASDGVPSVPEAHAAVADGFPYGQCTYYAASRRTVTWAGNAGWWFGAANGIRPEGHVAVAGAIVVFHTGWFGHVGYVESVNPDGSFVVSEMNYYGDGGGWGRVDHRTIARTDFWSVTGFIY</sequence>
<dbReference type="InterPro" id="IPR036779">
    <property type="entry name" value="LysM_dom_sf"/>
</dbReference>
<name>A0A2W5ZEN0_9BACT</name>
<evidence type="ECO:0000313" key="2">
    <source>
        <dbReference type="EMBL" id="MBJ7594717.1"/>
    </source>
</evidence>
<accession>A0A2W5ZEN0</accession>
<dbReference type="Proteomes" id="UP000606991">
    <property type="component" value="Unassembled WGS sequence"/>
</dbReference>
<evidence type="ECO:0000313" key="5">
    <source>
        <dbReference type="Proteomes" id="UP000606991"/>
    </source>
</evidence>
<reference evidence="2 5" key="3">
    <citation type="submission" date="2020-10" db="EMBL/GenBank/DDBJ databases">
        <title>Ca. Dormibacterota MAGs.</title>
        <authorList>
            <person name="Montgomery K."/>
        </authorList>
    </citation>
    <scope>NUCLEOTIDE SEQUENCE [LARGE SCALE GENOMIC DNA]</scope>
    <source>
        <strain evidence="2">SC8812_S17_18</strain>
    </source>
</reference>
<dbReference type="InterPro" id="IPR038765">
    <property type="entry name" value="Papain-like_cys_pep_sf"/>
</dbReference>
<dbReference type="Gene3D" id="3.90.1720.10">
    <property type="entry name" value="endopeptidase domain like (from Nostoc punctiforme)"/>
    <property type="match status" value="1"/>
</dbReference>
<dbReference type="Pfam" id="PF05257">
    <property type="entry name" value="CHAP"/>
    <property type="match status" value="1"/>
</dbReference>
<feature type="domain" description="Peptidase C51" evidence="1">
    <location>
        <begin position="186"/>
        <end position="307"/>
    </location>
</feature>
<dbReference type="Gene3D" id="3.10.350.10">
    <property type="entry name" value="LysM domain"/>
    <property type="match status" value="1"/>
</dbReference>
<dbReference type="Proteomes" id="UP000248724">
    <property type="component" value="Unassembled WGS sequence"/>
</dbReference>
<evidence type="ECO:0000313" key="3">
    <source>
        <dbReference type="EMBL" id="PZR83890.1"/>
    </source>
</evidence>
<reference evidence="3" key="2">
    <citation type="submission" date="2018-05" db="EMBL/GenBank/DDBJ databases">
        <authorList>
            <person name="Ferrari B."/>
        </authorList>
    </citation>
    <scope>NUCLEOTIDE SEQUENCE</scope>
    <source>
        <strain evidence="3">RRmetagenome_bin12</strain>
    </source>
</reference>
<comment type="caution">
    <text evidence="3">The sequence shown here is derived from an EMBL/GenBank/DDBJ whole genome shotgun (WGS) entry which is preliminary data.</text>
</comment>
<dbReference type="EMBL" id="JAEKNS010000078">
    <property type="protein sequence ID" value="MBJ7594717.1"/>
    <property type="molecule type" value="Genomic_DNA"/>
</dbReference>
<proteinExistence type="predicted"/>